<dbReference type="EC" id="2.1.1.193" evidence="10"/>
<dbReference type="GO" id="GO:0070042">
    <property type="term" value="F:rRNA (uridine-N3-)-methyltransferase activity"/>
    <property type="evidence" value="ECO:0007669"/>
    <property type="project" value="TreeGrafter"/>
</dbReference>
<comment type="catalytic activity">
    <reaction evidence="9 10">
        <text>uridine(1498) in 16S rRNA + S-adenosyl-L-methionine = N(3)-methyluridine(1498) in 16S rRNA + S-adenosyl-L-homocysteine + H(+)</text>
        <dbReference type="Rhea" id="RHEA:42920"/>
        <dbReference type="Rhea" id="RHEA-COMP:10283"/>
        <dbReference type="Rhea" id="RHEA-COMP:10284"/>
        <dbReference type="ChEBI" id="CHEBI:15378"/>
        <dbReference type="ChEBI" id="CHEBI:57856"/>
        <dbReference type="ChEBI" id="CHEBI:59789"/>
        <dbReference type="ChEBI" id="CHEBI:65315"/>
        <dbReference type="ChEBI" id="CHEBI:74502"/>
        <dbReference type="EC" id="2.1.1.193"/>
    </reaction>
</comment>
<comment type="function">
    <text evidence="8 10">Specifically methylates the N3 position of the uracil ring of uridine 1498 (m3U1498) in 16S rRNA. Acts on the fully assembled 30S ribosomal subunit.</text>
</comment>
<evidence type="ECO:0000256" key="8">
    <source>
        <dbReference type="ARBA" id="ARBA00025699"/>
    </source>
</evidence>
<dbReference type="KEGG" id="ock:EXM22_07560"/>
<evidence type="ECO:0000256" key="5">
    <source>
        <dbReference type="ARBA" id="ARBA00022603"/>
    </source>
</evidence>
<dbReference type="AlphaFoldDB" id="A0A5C1QMS9"/>
<dbReference type="SUPFAM" id="SSF75217">
    <property type="entry name" value="alpha/beta knot"/>
    <property type="match status" value="1"/>
</dbReference>
<comment type="similarity">
    <text evidence="2 10">Belongs to the RNA methyltransferase RsmE family.</text>
</comment>
<organism evidence="12 13">
    <name type="scientific">Oceanispirochaeta crateris</name>
    <dbReference type="NCBI Taxonomy" id="2518645"/>
    <lineage>
        <taxon>Bacteria</taxon>
        <taxon>Pseudomonadati</taxon>
        <taxon>Spirochaetota</taxon>
        <taxon>Spirochaetia</taxon>
        <taxon>Spirochaetales</taxon>
        <taxon>Spirochaetaceae</taxon>
        <taxon>Oceanispirochaeta</taxon>
    </lineage>
</organism>
<gene>
    <name evidence="12" type="ORF">EXM22_07560</name>
</gene>
<evidence type="ECO:0000256" key="2">
    <source>
        <dbReference type="ARBA" id="ARBA00005528"/>
    </source>
</evidence>
<dbReference type="InterPro" id="IPR029026">
    <property type="entry name" value="tRNA_m1G_MTases_N"/>
</dbReference>
<keyword evidence="13" id="KW-1185">Reference proteome</keyword>
<proteinExistence type="inferred from homology"/>
<dbReference type="Gene3D" id="3.40.1280.10">
    <property type="match status" value="1"/>
</dbReference>
<dbReference type="CDD" id="cd18084">
    <property type="entry name" value="RsmE-like"/>
    <property type="match status" value="1"/>
</dbReference>
<dbReference type="OrthoDB" id="362914at2"/>
<keyword evidence="4 10" id="KW-0698">rRNA processing</keyword>
<dbReference type="InterPro" id="IPR029028">
    <property type="entry name" value="Alpha/beta_knot_MTases"/>
</dbReference>
<evidence type="ECO:0000313" key="12">
    <source>
        <dbReference type="EMBL" id="QEN07854.1"/>
    </source>
</evidence>
<evidence type="ECO:0000256" key="3">
    <source>
        <dbReference type="ARBA" id="ARBA00022490"/>
    </source>
</evidence>
<dbReference type="Pfam" id="PF04452">
    <property type="entry name" value="Methyltrans_RNA"/>
    <property type="match status" value="1"/>
</dbReference>
<sequence>MNLLLFYPDEWKQALPPDDPRSVHIRTILKSSVSDSLDAGVINGPLGKAVIREILPDGSYLFDFQSGAEPSPLSPLTLIIGTPRPPTAKRLIRDLTAAGIQKMIFIGTDLGEKSYLTSRLWSRDEYKEALLQGMAQGESTRMPEIEKYYSLYKSLDHLQMETDLLALDNISPEIPLKDYSPRHKQCCLAIGPERGWSDREREIFKERGFTICSLGQRVLRTETAAHMGNALIQAALEFI</sequence>
<evidence type="ECO:0000256" key="7">
    <source>
        <dbReference type="ARBA" id="ARBA00022691"/>
    </source>
</evidence>
<evidence type="ECO:0000256" key="4">
    <source>
        <dbReference type="ARBA" id="ARBA00022552"/>
    </source>
</evidence>
<reference evidence="12 13" key="1">
    <citation type="submission" date="2019-02" db="EMBL/GenBank/DDBJ databases">
        <title>Complete Genome Sequence and Methylome Analysis of free living Spirochaetas.</title>
        <authorList>
            <person name="Fomenkov A."/>
            <person name="Dubinina G."/>
            <person name="Leshcheva N."/>
            <person name="Mikheeva N."/>
            <person name="Grabovich M."/>
            <person name="Vincze T."/>
            <person name="Roberts R.J."/>
        </authorList>
    </citation>
    <scope>NUCLEOTIDE SEQUENCE [LARGE SCALE GENOMIC DNA]</scope>
    <source>
        <strain evidence="12 13">K2</strain>
    </source>
</reference>
<accession>A0A5C1QMS9</accession>
<evidence type="ECO:0000256" key="9">
    <source>
        <dbReference type="ARBA" id="ARBA00047944"/>
    </source>
</evidence>
<dbReference type="PANTHER" id="PTHR30027">
    <property type="entry name" value="RIBOSOMAL RNA SMALL SUBUNIT METHYLTRANSFERASE E"/>
    <property type="match status" value="1"/>
</dbReference>
<evidence type="ECO:0000256" key="6">
    <source>
        <dbReference type="ARBA" id="ARBA00022679"/>
    </source>
</evidence>
<comment type="subcellular location">
    <subcellularLocation>
        <location evidence="1 10">Cytoplasm</location>
    </subcellularLocation>
</comment>
<keyword evidence="7 10" id="KW-0949">S-adenosyl-L-methionine</keyword>
<keyword evidence="6 10" id="KW-0808">Transferase</keyword>
<dbReference type="GO" id="GO:0005737">
    <property type="term" value="C:cytoplasm"/>
    <property type="evidence" value="ECO:0007669"/>
    <property type="project" value="UniProtKB-SubCell"/>
</dbReference>
<dbReference type="NCBIfam" id="TIGR00046">
    <property type="entry name" value="RsmE family RNA methyltransferase"/>
    <property type="match status" value="1"/>
</dbReference>
<name>A0A5C1QMS9_9SPIO</name>
<dbReference type="InterPro" id="IPR046886">
    <property type="entry name" value="RsmE_MTase_dom"/>
</dbReference>
<dbReference type="RefSeq" id="WP_149485934.1">
    <property type="nucleotide sequence ID" value="NZ_CP036150.1"/>
</dbReference>
<dbReference type="InterPro" id="IPR006700">
    <property type="entry name" value="RsmE"/>
</dbReference>
<dbReference type="GO" id="GO:0070475">
    <property type="term" value="P:rRNA base methylation"/>
    <property type="evidence" value="ECO:0007669"/>
    <property type="project" value="TreeGrafter"/>
</dbReference>
<evidence type="ECO:0000256" key="10">
    <source>
        <dbReference type="PIRNR" id="PIRNR015601"/>
    </source>
</evidence>
<evidence type="ECO:0000256" key="1">
    <source>
        <dbReference type="ARBA" id="ARBA00004496"/>
    </source>
</evidence>
<feature type="domain" description="Ribosomal RNA small subunit methyltransferase E methyltransferase" evidence="11">
    <location>
        <begin position="70"/>
        <end position="228"/>
    </location>
</feature>
<protein>
    <recommendedName>
        <fullName evidence="10">Ribosomal RNA small subunit methyltransferase E</fullName>
        <ecNumber evidence="10">2.1.1.193</ecNumber>
    </recommendedName>
</protein>
<dbReference type="Proteomes" id="UP000324209">
    <property type="component" value="Chromosome"/>
</dbReference>
<dbReference type="EMBL" id="CP036150">
    <property type="protein sequence ID" value="QEN07854.1"/>
    <property type="molecule type" value="Genomic_DNA"/>
</dbReference>
<keyword evidence="3 10" id="KW-0963">Cytoplasm</keyword>
<dbReference type="PIRSF" id="PIRSF015601">
    <property type="entry name" value="MTase_slr0722"/>
    <property type="match status" value="1"/>
</dbReference>
<evidence type="ECO:0000259" key="11">
    <source>
        <dbReference type="Pfam" id="PF04452"/>
    </source>
</evidence>
<evidence type="ECO:0000313" key="13">
    <source>
        <dbReference type="Proteomes" id="UP000324209"/>
    </source>
</evidence>
<keyword evidence="5 10" id="KW-0489">Methyltransferase</keyword>
<dbReference type="PANTHER" id="PTHR30027:SF3">
    <property type="entry name" value="16S RRNA (URACIL(1498)-N(3))-METHYLTRANSFERASE"/>
    <property type="match status" value="1"/>
</dbReference>